<gene>
    <name evidence="3" type="ORF">CTOB1V02_LOCUS1673</name>
</gene>
<feature type="compositionally biased region" description="Acidic residues" evidence="1">
    <location>
        <begin position="471"/>
        <end position="484"/>
    </location>
</feature>
<dbReference type="InterPro" id="IPR056534">
    <property type="entry name" value="Beta-prop_NWD2_C"/>
</dbReference>
<dbReference type="Pfam" id="PF23586">
    <property type="entry name" value="Beta-prop_NWD2_C"/>
    <property type="match status" value="1"/>
</dbReference>
<sequence length="521" mass="57998">MSRKTDDSSDEGGHWEVTKKFPGVLELPLQLILTGNNSHVVSTFMQGFQVWNIDKSSCVTVNLPDGVRNISTKPLKSNTAVLSKNDEYLTAGVRKNLYVWSMGSGELLISLDAHFARIISMTSLTVGNWNSVVTSSIDRTVKVWNLNNIFEQVHEIDRHESNVDEIRYIISTESGNVIVWHVETKSVLFKEEQHSVKQIFFMDEDTKFGAVSRGGTVGEGKLQLIVRQIPDGSRIYEIEYPIRTFKAVAITSDGLNLIICGYEKMKDTLMVHHVKTGTLLQKIVPKYHNMKDWHTIIPMPNRASQVALIDPDKGNIVDIKTKRFIRSVPKWSGKCTNDGKYGLYAPTRGGLEIIELRHGKSVRTLIPKVAEGVFSNICMFTRTDAYVLYYHGGKNTLRVFRTQDGRMISNYRIQAELSAISTTEDGRYIVVGTVDGCLTVLAIADPAKADEMRKQLASLPSRVEEVRDDVGDGSDVDEISDEGVADVHLKGGRKKTSASPSPAVSPRHQPPETDNSTTADT</sequence>
<dbReference type="Pfam" id="PF00400">
    <property type="entry name" value="WD40"/>
    <property type="match status" value="1"/>
</dbReference>
<proteinExistence type="predicted"/>
<evidence type="ECO:0000259" key="2">
    <source>
        <dbReference type="Pfam" id="PF23586"/>
    </source>
</evidence>
<protein>
    <recommendedName>
        <fullName evidence="2">NWD2 C-terminal beta-propeller domain-containing protein</fullName>
    </recommendedName>
</protein>
<evidence type="ECO:0000313" key="3">
    <source>
        <dbReference type="EMBL" id="CAD7223693.1"/>
    </source>
</evidence>
<reference evidence="3" key="1">
    <citation type="submission" date="2020-11" db="EMBL/GenBank/DDBJ databases">
        <authorList>
            <person name="Tran Van P."/>
        </authorList>
    </citation>
    <scope>NUCLEOTIDE SEQUENCE</scope>
</reference>
<dbReference type="PANTHER" id="PTHR19871">
    <property type="entry name" value="BETA TRANSDUCIN-RELATED PROTEIN"/>
    <property type="match status" value="1"/>
</dbReference>
<name>A0A7R8W6V7_9CRUS</name>
<organism evidence="3">
    <name type="scientific">Cyprideis torosa</name>
    <dbReference type="NCBI Taxonomy" id="163714"/>
    <lineage>
        <taxon>Eukaryota</taxon>
        <taxon>Metazoa</taxon>
        <taxon>Ecdysozoa</taxon>
        <taxon>Arthropoda</taxon>
        <taxon>Crustacea</taxon>
        <taxon>Oligostraca</taxon>
        <taxon>Ostracoda</taxon>
        <taxon>Podocopa</taxon>
        <taxon>Podocopida</taxon>
        <taxon>Cytherocopina</taxon>
        <taxon>Cytheroidea</taxon>
        <taxon>Cytherideidae</taxon>
        <taxon>Cyprideis</taxon>
    </lineage>
</organism>
<feature type="compositionally biased region" description="Polar residues" evidence="1">
    <location>
        <begin position="512"/>
        <end position="521"/>
    </location>
</feature>
<dbReference type="InterPro" id="IPR015943">
    <property type="entry name" value="WD40/YVTN_repeat-like_dom_sf"/>
</dbReference>
<dbReference type="PANTHER" id="PTHR19871:SF14">
    <property type="entry name" value="DUF4062 DOMAIN-CONTAINING PROTEIN"/>
    <property type="match status" value="1"/>
</dbReference>
<feature type="region of interest" description="Disordered" evidence="1">
    <location>
        <begin position="460"/>
        <end position="521"/>
    </location>
</feature>
<dbReference type="SUPFAM" id="SSF69322">
    <property type="entry name" value="Tricorn protease domain 2"/>
    <property type="match status" value="1"/>
</dbReference>
<dbReference type="InterPro" id="IPR001680">
    <property type="entry name" value="WD40_rpt"/>
</dbReference>
<evidence type="ECO:0000256" key="1">
    <source>
        <dbReference type="SAM" id="MobiDB-lite"/>
    </source>
</evidence>
<accession>A0A7R8W6V7</accession>
<dbReference type="InterPro" id="IPR019775">
    <property type="entry name" value="WD40_repeat_CS"/>
</dbReference>
<feature type="domain" description="NWD2 C-terminal beta-propeller" evidence="2">
    <location>
        <begin position="167"/>
        <end position="443"/>
    </location>
</feature>
<dbReference type="Gene3D" id="2.130.10.10">
    <property type="entry name" value="YVTN repeat-like/Quinoprotein amine dehydrogenase"/>
    <property type="match status" value="2"/>
</dbReference>
<feature type="non-terminal residue" evidence="3">
    <location>
        <position position="521"/>
    </location>
</feature>
<dbReference type="SMART" id="SM00320">
    <property type="entry name" value="WD40"/>
    <property type="match status" value="2"/>
</dbReference>
<dbReference type="AlphaFoldDB" id="A0A7R8W6V7"/>
<dbReference type="PROSITE" id="PS00678">
    <property type="entry name" value="WD_REPEATS_1"/>
    <property type="match status" value="1"/>
</dbReference>
<dbReference type="InterPro" id="IPR052752">
    <property type="entry name" value="NACHT-WD_repeat"/>
</dbReference>
<dbReference type="OrthoDB" id="2325716at2759"/>
<dbReference type="EMBL" id="OB660241">
    <property type="protein sequence ID" value="CAD7223693.1"/>
    <property type="molecule type" value="Genomic_DNA"/>
</dbReference>